<comment type="caution">
    <text evidence="1">The sequence shown here is derived from an EMBL/GenBank/DDBJ whole genome shotgun (WGS) entry which is preliminary data.</text>
</comment>
<organism evidence="1 2">
    <name type="scientific">Streptomyces piniterrae</name>
    <dbReference type="NCBI Taxonomy" id="2571125"/>
    <lineage>
        <taxon>Bacteria</taxon>
        <taxon>Bacillati</taxon>
        <taxon>Actinomycetota</taxon>
        <taxon>Actinomycetes</taxon>
        <taxon>Kitasatosporales</taxon>
        <taxon>Streptomycetaceae</taxon>
        <taxon>Streptomyces</taxon>
    </lineage>
</organism>
<protein>
    <recommendedName>
        <fullName evidence="3">YjzC family protein</fullName>
    </recommendedName>
</protein>
<dbReference type="AlphaFoldDB" id="A0A4U0MU20"/>
<accession>A0A4U0MU20</accession>
<dbReference type="Proteomes" id="UP000308697">
    <property type="component" value="Unassembled WGS sequence"/>
</dbReference>
<dbReference type="OrthoDB" id="4303490at2"/>
<proteinExistence type="predicted"/>
<evidence type="ECO:0008006" key="3">
    <source>
        <dbReference type="Google" id="ProtNLM"/>
    </source>
</evidence>
<sequence>MSEKESFRPGEIVPDSGIYECNCGQHHHWSTDVKGHRFPPPSQGCSGNAWVLKDPAHPAT</sequence>
<name>A0A4U0MU20_9ACTN</name>
<dbReference type="EMBL" id="SUMB01000012">
    <property type="protein sequence ID" value="TJZ44490.1"/>
    <property type="molecule type" value="Genomic_DNA"/>
</dbReference>
<evidence type="ECO:0000313" key="1">
    <source>
        <dbReference type="EMBL" id="TJZ44490.1"/>
    </source>
</evidence>
<reference evidence="1 2" key="1">
    <citation type="submission" date="2019-04" db="EMBL/GenBank/DDBJ databases">
        <title>Streptomyces piniterrae sp. nov., a heliquinomycin-producing actinomycete isolated from rhizosphere soil of Pinus yunnanensis.</title>
        <authorList>
            <person name="Zhuang X."/>
            <person name="Zhao J."/>
        </authorList>
    </citation>
    <scope>NUCLEOTIDE SEQUENCE [LARGE SCALE GENOMIC DNA]</scope>
    <source>
        <strain evidence="2">jys28</strain>
    </source>
</reference>
<evidence type="ECO:0000313" key="2">
    <source>
        <dbReference type="Proteomes" id="UP000308697"/>
    </source>
</evidence>
<keyword evidence="2" id="KW-1185">Reference proteome</keyword>
<gene>
    <name evidence="1" type="ORF">FCH28_29535</name>
</gene>